<dbReference type="PROSITE" id="PS50088">
    <property type="entry name" value="ANK_REPEAT"/>
    <property type="match status" value="1"/>
</dbReference>
<dbReference type="SUPFAM" id="SSF48403">
    <property type="entry name" value="Ankyrin repeat"/>
    <property type="match status" value="1"/>
</dbReference>
<accession>A0A0H5R404</accession>
<dbReference type="AlphaFoldDB" id="A0A0H5R404"/>
<dbReference type="InterPro" id="IPR050910">
    <property type="entry name" value="JMJD6_ArgDemeth/LysHydrox"/>
</dbReference>
<feature type="domain" description="JmjC" evidence="2">
    <location>
        <begin position="262"/>
        <end position="410"/>
    </location>
</feature>
<dbReference type="Gene3D" id="2.60.120.650">
    <property type="entry name" value="Cupin"/>
    <property type="match status" value="1"/>
</dbReference>
<evidence type="ECO:0000256" key="1">
    <source>
        <dbReference type="PROSITE-ProRule" id="PRU00023"/>
    </source>
</evidence>
<reference evidence="3" key="1">
    <citation type="submission" date="2015-04" db="EMBL/GenBank/DDBJ databases">
        <title>The genome sequence of the plant pathogenic Rhizarian Plasmodiophora brassicae reveals insights in its biotrophic life cycle and the origin of chitin synthesis.</title>
        <authorList>
            <person name="Schwelm A."/>
            <person name="Fogelqvist J."/>
            <person name="Knaust A."/>
            <person name="Julke S."/>
            <person name="Lilja T."/>
            <person name="Dhandapani V."/>
            <person name="Bonilla-Rosso G."/>
            <person name="Karlsson M."/>
            <person name="Shevchenko A."/>
            <person name="Choi S.R."/>
            <person name="Kim H.G."/>
            <person name="Park J.Y."/>
            <person name="Lim Y.P."/>
            <person name="Ludwig-Muller J."/>
            <person name="Dixelius C."/>
        </authorList>
    </citation>
    <scope>NUCLEOTIDE SEQUENCE</scope>
    <source>
        <tissue evidence="3">Potato root galls</tissue>
    </source>
</reference>
<dbReference type="SMART" id="SM00248">
    <property type="entry name" value="ANK"/>
    <property type="match status" value="1"/>
</dbReference>
<dbReference type="EMBL" id="HACM01008488">
    <property type="protein sequence ID" value="CRZ08930.1"/>
    <property type="molecule type" value="Transcribed_RNA"/>
</dbReference>
<dbReference type="PROSITE" id="PS50297">
    <property type="entry name" value="ANK_REP_REGION"/>
    <property type="match status" value="1"/>
</dbReference>
<dbReference type="PANTHER" id="PTHR12480">
    <property type="entry name" value="ARGININE DEMETHYLASE AND LYSYL-HYDROXYLASE JMJD"/>
    <property type="match status" value="1"/>
</dbReference>
<dbReference type="PROSITE" id="PS51184">
    <property type="entry name" value="JMJC"/>
    <property type="match status" value="1"/>
</dbReference>
<keyword evidence="1" id="KW-0040">ANK repeat</keyword>
<dbReference type="Gene3D" id="1.25.40.20">
    <property type="entry name" value="Ankyrin repeat-containing domain"/>
    <property type="match status" value="1"/>
</dbReference>
<dbReference type="InterPro" id="IPR036770">
    <property type="entry name" value="Ankyrin_rpt-contain_sf"/>
</dbReference>
<feature type="repeat" description="ANK" evidence="1">
    <location>
        <begin position="116"/>
        <end position="148"/>
    </location>
</feature>
<evidence type="ECO:0000259" key="2">
    <source>
        <dbReference type="PROSITE" id="PS51184"/>
    </source>
</evidence>
<dbReference type="SMART" id="SM00558">
    <property type="entry name" value="JmjC"/>
    <property type="match status" value="1"/>
</dbReference>
<protein>
    <recommendedName>
        <fullName evidence="2">JmjC domain-containing protein</fullName>
    </recommendedName>
</protein>
<proteinExistence type="predicted"/>
<dbReference type="Pfam" id="PF00023">
    <property type="entry name" value="Ank"/>
    <property type="match status" value="1"/>
</dbReference>
<evidence type="ECO:0000313" key="3">
    <source>
        <dbReference type="EMBL" id="CRZ08930.1"/>
    </source>
</evidence>
<organism evidence="3">
    <name type="scientific">Spongospora subterranea</name>
    <dbReference type="NCBI Taxonomy" id="70186"/>
    <lineage>
        <taxon>Eukaryota</taxon>
        <taxon>Sar</taxon>
        <taxon>Rhizaria</taxon>
        <taxon>Endomyxa</taxon>
        <taxon>Phytomyxea</taxon>
        <taxon>Plasmodiophorida</taxon>
        <taxon>Plasmodiophoridae</taxon>
        <taxon>Spongospora</taxon>
    </lineage>
</organism>
<sequence>MVDRWIIAFAILICAVLVGFRTSMVRPMNSIEVMRVWADHNWSMSTTSLPISRSSVLAKNILSKNFNGLPSYLHVQSDTVQVSLIRRYINQDRYKKLRKLCPSAGSCDVITPDPVYKLTPMHMASLSGDQNSIDYLLSLGANPDAIDASARKPANLTFSSFIENTRRFAKQRGSACQLPEVIIDPENPLIAFAEIRRLVDEGEPVAIRGLLQYMNESALLDWNLDIFLKQFGNVQVKVGSVPYSSYFGLESAKMALHEYVSNATDNTYVFNKDPEISADAMSFLDRFVTETFPKYFTAPRVLGDESIHFYLGQKGSGAPYHQHSDAVNLLTHGKKRWMITPPNDSAYSRVPIHDYVESSGQIPALTCEQYAGDAFYVPFDWGHAVLNLEDYTFGFALELLNDRDSYRFLT</sequence>
<dbReference type="InterPro" id="IPR003347">
    <property type="entry name" value="JmjC_dom"/>
</dbReference>
<dbReference type="SUPFAM" id="SSF51197">
    <property type="entry name" value="Clavaminate synthase-like"/>
    <property type="match status" value="1"/>
</dbReference>
<name>A0A0H5R404_9EUKA</name>
<dbReference type="InterPro" id="IPR002110">
    <property type="entry name" value="Ankyrin_rpt"/>
</dbReference>